<keyword evidence="3" id="KW-1185">Reference proteome</keyword>
<evidence type="ECO:0000313" key="3">
    <source>
        <dbReference type="Proteomes" id="UP000263833"/>
    </source>
</evidence>
<feature type="region of interest" description="Disordered" evidence="1">
    <location>
        <begin position="32"/>
        <end position="82"/>
    </location>
</feature>
<comment type="caution">
    <text evidence="2">The sequence shown here is derived from an EMBL/GenBank/DDBJ whole genome shotgun (WGS) entry which is preliminary data.</text>
</comment>
<protein>
    <submittedName>
        <fullName evidence="2">Phage portal protein</fullName>
    </submittedName>
</protein>
<dbReference type="AlphaFoldDB" id="A0A371BFP1"/>
<evidence type="ECO:0000313" key="2">
    <source>
        <dbReference type="EMBL" id="RDV06419.1"/>
    </source>
</evidence>
<dbReference type="EMBL" id="QRGP01000001">
    <property type="protein sequence ID" value="RDV06419.1"/>
    <property type="molecule type" value="Genomic_DNA"/>
</dbReference>
<proteinExistence type="predicted"/>
<reference evidence="3" key="1">
    <citation type="submission" date="2018-08" db="EMBL/GenBank/DDBJ databases">
        <authorList>
            <person name="Kim S.-J."/>
            <person name="Jung G.-Y."/>
        </authorList>
    </citation>
    <scope>NUCLEOTIDE SEQUENCE [LARGE SCALE GENOMIC DNA]</scope>
    <source>
        <strain evidence="3">GY_G</strain>
    </source>
</reference>
<dbReference type="InterPro" id="IPR006429">
    <property type="entry name" value="Phage_lambda_portal"/>
</dbReference>
<dbReference type="OrthoDB" id="9770450at2"/>
<sequence length="569" mass="61599">MANWIDRTIAAISPAAGVRRIAARAALERTTALTSPTETRERISGPGGYRGGRSDRRATSNWSSRPRSANADGSQRKTLVGRSRDAAMNLPLATAAIDRRVTYTVGTGMMAIPQLDAERLGLVEEDAAALTAQIMRDYDRYMSSKDPDAERSATGYEQQEIVLRGRLETGDILGIRVMPQAATQPGRLSETAWKLIEGDRIVSPNGHIEGEKHTKFNGVIVFGVEQDSYGAAKAYHVLKKPQQNGALGRTADDTVRIPAWGSKSPLPSSVLVMKKTRPEQARGIPILAPVLETLKQISDLTEAELFAAVMAAMLAIVYKSPGAAALPEADYGSGDIVQSDGPSPETLATQQRSDYRLESGTVLELDTDCEVDVKSPGRPNPAFDPFFQALAKQLAAALETPVEVLLLSFEASYTASKAALENFYILVRREQASLSSHWCDPHYQCWLWEQVARGRYPQIGPDFFDNAEIRALWSDVRHQGDGKISLNPQQEAKAFEIYEAHGWATGEQITAMLFGGDYAANVTKRAGEHRAWVDSGLPVPNAKGGGNAPAAEHEAPATGGNDNGDDDGE</sequence>
<evidence type="ECO:0000256" key="1">
    <source>
        <dbReference type="SAM" id="MobiDB-lite"/>
    </source>
</evidence>
<gene>
    <name evidence="2" type="ORF">DXH95_03050</name>
</gene>
<accession>A0A371BFP1</accession>
<feature type="compositionally biased region" description="Polar residues" evidence="1">
    <location>
        <begin position="59"/>
        <end position="77"/>
    </location>
</feature>
<name>A0A371BFP1_9SPHN</name>
<dbReference type="Proteomes" id="UP000263833">
    <property type="component" value="Unassembled WGS sequence"/>
</dbReference>
<dbReference type="RefSeq" id="WP_115547972.1">
    <property type="nucleotide sequence ID" value="NZ_QRGP01000001.1"/>
</dbReference>
<dbReference type="Pfam" id="PF05136">
    <property type="entry name" value="Phage_portal_2"/>
    <property type="match status" value="1"/>
</dbReference>
<organism evidence="2 3">
    <name type="scientific">Sphingorhabdus pulchriflava</name>
    <dbReference type="NCBI Taxonomy" id="2292257"/>
    <lineage>
        <taxon>Bacteria</taxon>
        <taxon>Pseudomonadati</taxon>
        <taxon>Pseudomonadota</taxon>
        <taxon>Alphaproteobacteria</taxon>
        <taxon>Sphingomonadales</taxon>
        <taxon>Sphingomonadaceae</taxon>
        <taxon>Sphingorhabdus</taxon>
    </lineage>
</organism>
<feature type="region of interest" description="Disordered" evidence="1">
    <location>
        <begin position="534"/>
        <end position="569"/>
    </location>
</feature>
<dbReference type="GO" id="GO:0019068">
    <property type="term" value="P:virion assembly"/>
    <property type="evidence" value="ECO:0007669"/>
    <property type="project" value="InterPro"/>
</dbReference>
<dbReference type="GO" id="GO:0005198">
    <property type="term" value="F:structural molecule activity"/>
    <property type="evidence" value="ECO:0007669"/>
    <property type="project" value="InterPro"/>
</dbReference>